<comment type="caution">
    <text evidence="1">The sequence shown here is derived from an EMBL/GenBank/DDBJ whole genome shotgun (WGS) entry which is preliminary data.</text>
</comment>
<accession>B9BI57</accession>
<reference evidence="1 2" key="1">
    <citation type="journal article" date="2012" name="J. Bacteriol.">
        <title>Draft Genome Sequence Determination for Cystic Fibrosis and Chronic Granulomatous Disease Burkholderia multivorans Isolates.</title>
        <authorList>
            <person name="Varga J.J."/>
            <person name="Losada L."/>
            <person name="Zelazny A.M."/>
            <person name="Brinkac L."/>
            <person name="Harkins D."/>
            <person name="Radune D."/>
            <person name="Hostetler J."/>
            <person name="Sampaio E.P."/>
            <person name="Ronning C.M."/>
            <person name="Nierman W.C."/>
            <person name="Greenberg D.E."/>
            <person name="Holland S.M."/>
            <person name="Goldberg J.B."/>
        </authorList>
    </citation>
    <scope>NUCLEOTIDE SEQUENCE [LARGE SCALE GENOMIC DNA]</scope>
    <source>
        <strain evidence="1 2">CGD2</strain>
    </source>
</reference>
<organism evidence="1 2">
    <name type="scientific">Burkholderia multivorans CGD2</name>
    <dbReference type="NCBI Taxonomy" id="513052"/>
    <lineage>
        <taxon>Bacteria</taxon>
        <taxon>Pseudomonadati</taxon>
        <taxon>Pseudomonadota</taxon>
        <taxon>Betaproteobacteria</taxon>
        <taxon>Burkholderiales</taxon>
        <taxon>Burkholderiaceae</taxon>
        <taxon>Burkholderia</taxon>
        <taxon>Burkholderia cepacia complex</taxon>
    </lineage>
</organism>
<proteinExistence type="predicted"/>
<evidence type="ECO:0000313" key="2">
    <source>
        <dbReference type="Proteomes" id="UP000004535"/>
    </source>
</evidence>
<evidence type="ECO:0000313" key="1">
    <source>
        <dbReference type="EMBL" id="EEE09390.1"/>
    </source>
</evidence>
<gene>
    <name evidence="1" type="ORF">BURMUCGD2_4763</name>
</gene>
<dbReference type="EMBL" id="ACFC01000001">
    <property type="protein sequence ID" value="EEE09390.1"/>
    <property type="molecule type" value="Genomic_DNA"/>
</dbReference>
<name>B9BI57_9BURK</name>
<protein>
    <submittedName>
        <fullName evidence="1">Uncharacterized protein</fullName>
    </submittedName>
</protein>
<sequence>MKLKLQRLSVTRERVDAFAYVTEVAAIACEPHIDACSKSKSTR</sequence>
<dbReference type="Proteomes" id="UP000004535">
    <property type="component" value="Unassembled WGS sequence"/>
</dbReference>
<dbReference type="AlphaFoldDB" id="B9BI57"/>